<dbReference type="Gene3D" id="3.60.20.40">
    <property type="match status" value="1"/>
</dbReference>
<dbReference type="GO" id="GO:0006750">
    <property type="term" value="P:glutathione biosynthetic process"/>
    <property type="evidence" value="ECO:0007669"/>
    <property type="project" value="UniProtKB-KW"/>
</dbReference>
<accession>A0A4Z1C316</accession>
<name>A0A4Z1C316_9FLAO</name>
<dbReference type="GO" id="GO:0036374">
    <property type="term" value="F:glutathione hydrolase activity"/>
    <property type="evidence" value="ECO:0007669"/>
    <property type="project" value="UniProtKB-UniRule"/>
</dbReference>
<proteinExistence type="inferred from homology"/>
<evidence type="ECO:0000313" key="14">
    <source>
        <dbReference type="Proteomes" id="UP000297998"/>
    </source>
</evidence>
<dbReference type="GO" id="GO:0103068">
    <property type="term" value="F:leukotriene C4 gamma-glutamyl transferase activity"/>
    <property type="evidence" value="ECO:0007669"/>
    <property type="project" value="UniProtKB-EC"/>
</dbReference>
<comment type="catalytic activity">
    <reaction evidence="2 11">
        <text>glutathione + H2O = L-cysteinylglycine + L-glutamate</text>
        <dbReference type="Rhea" id="RHEA:28807"/>
        <dbReference type="ChEBI" id="CHEBI:15377"/>
        <dbReference type="ChEBI" id="CHEBI:29985"/>
        <dbReference type="ChEBI" id="CHEBI:57925"/>
        <dbReference type="ChEBI" id="CHEBI:61694"/>
        <dbReference type="EC" id="3.4.19.13"/>
    </reaction>
</comment>
<dbReference type="PRINTS" id="PR01210">
    <property type="entry name" value="GGTRANSPTASE"/>
</dbReference>
<evidence type="ECO:0000256" key="3">
    <source>
        <dbReference type="ARBA" id="ARBA00009381"/>
    </source>
</evidence>
<sequence>MKKISLIIVSFFAIINLNAQESYKNGVVVTAHPEASKVGVEILKKGGNAIDASIAVQFALAVVYPNAGNIGGGGFLVYRDAKGKTDALDYREKAPLKAFEDMYWDKDGNAIKDLSLYGQFSAGVPGTVDGMVKAHEKYGKLNWKELVQPAINLARKGFKITKQQASELTNKHNDFVKYNSKMNALTSKASWKEGDLLVQKDLANTLKLIQQKGRAGFYEGKTADLIVKEMKRGNGIISHEDLKSYQSVWRTPVSGNYKGFKVISMPPPSSGGIALVSLFQSIEDYPINKWGFQADSTIQVMVEAERRVYADRAEHLGDPDFINVPQKQLLDKSYNVNRMKGFSFDKATLSSAIKAGEIIGKESMETTHYVIVDKDGNASSVTTTLNNSYGSLVVVEGAGFLLNDEMDDFSVKPGTPNLYGLVGGKANAIEPSKRMLSSMTPSILEKDGKLFMVVGTPGGSTIITSVFQAILNVVDFGMTMQEAVAAPRFHHQWLPDRIDYEPNAISENVRESLKQKGYTLKERKTYGRVEGILVNADGTYQAGADPRGDDKAIGY</sequence>
<dbReference type="EC" id="2.3.2.2" evidence="11"/>
<dbReference type="UniPathway" id="UPA00204"/>
<evidence type="ECO:0000256" key="12">
    <source>
        <dbReference type="SAM" id="SignalP"/>
    </source>
</evidence>
<comment type="catalytic activity">
    <reaction evidence="1 11">
        <text>an S-substituted glutathione + H2O = an S-substituted L-cysteinylglycine + L-glutamate</text>
        <dbReference type="Rhea" id="RHEA:59468"/>
        <dbReference type="ChEBI" id="CHEBI:15377"/>
        <dbReference type="ChEBI" id="CHEBI:29985"/>
        <dbReference type="ChEBI" id="CHEBI:90779"/>
        <dbReference type="ChEBI" id="CHEBI:143103"/>
        <dbReference type="EC" id="3.4.19.13"/>
    </reaction>
</comment>
<keyword evidence="4 11" id="KW-0808">Transferase</keyword>
<dbReference type="SUPFAM" id="SSF56235">
    <property type="entry name" value="N-terminal nucleophile aminohydrolases (Ntn hydrolases)"/>
    <property type="match status" value="1"/>
</dbReference>
<dbReference type="InterPro" id="IPR000101">
    <property type="entry name" value="GGT_peptidase"/>
</dbReference>
<keyword evidence="12" id="KW-0732">Signal</keyword>
<evidence type="ECO:0000256" key="9">
    <source>
        <dbReference type="PIRSR" id="PIRSR600101-1"/>
    </source>
</evidence>
<dbReference type="InterPro" id="IPR043138">
    <property type="entry name" value="GGT_lsub"/>
</dbReference>
<keyword evidence="6 11" id="KW-0865">Zymogen</keyword>
<dbReference type="OrthoDB" id="9781342at2"/>
<keyword evidence="14" id="KW-1185">Reference proteome</keyword>
<feature type="chain" id="PRO_5021223501" description="Glutathione hydrolase proenzyme" evidence="12">
    <location>
        <begin position="20"/>
        <end position="555"/>
    </location>
</feature>
<dbReference type="NCBIfam" id="TIGR00066">
    <property type="entry name" value="g_glut_trans"/>
    <property type="match status" value="1"/>
</dbReference>
<dbReference type="RefSeq" id="WP_135834895.1">
    <property type="nucleotide sequence ID" value="NZ_SRPE01000003.1"/>
</dbReference>
<evidence type="ECO:0000256" key="8">
    <source>
        <dbReference type="ARBA" id="ARBA00047417"/>
    </source>
</evidence>
<keyword evidence="11" id="KW-0317">Glutathione biosynthesis</keyword>
<gene>
    <name evidence="13" type="primary">ggt</name>
    <name evidence="13" type="ORF">E4J94_05735</name>
</gene>
<dbReference type="Proteomes" id="UP000297998">
    <property type="component" value="Unassembled WGS sequence"/>
</dbReference>
<reference evidence="13 14" key="1">
    <citation type="submission" date="2019-03" db="EMBL/GenBank/DDBJ databases">
        <title>Empedobacter tilapiae sp. nov., isolated from an intestine of Nile tilapia Oreochromis niloticus.</title>
        <authorList>
            <person name="Kim Y.-O."/>
            <person name="Yoon J.-H."/>
        </authorList>
    </citation>
    <scope>NUCLEOTIDE SEQUENCE [LARGE SCALE GENOMIC DNA]</scope>
    <source>
        <strain evidence="13 14">MRS2</strain>
    </source>
</reference>
<dbReference type="EC" id="3.4.19.13" evidence="11"/>
<dbReference type="EMBL" id="SRPE01000003">
    <property type="protein sequence ID" value="TGN29445.1"/>
    <property type="molecule type" value="Genomic_DNA"/>
</dbReference>
<dbReference type="GO" id="GO:0006751">
    <property type="term" value="P:glutathione catabolic process"/>
    <property type="evidence" value="ECO:0007669"/>
    <property type="project" value="UniProtKB-UniRule"/>
</dbReference>
<dbReference type="Pfam" id="PF01019">
    <property type="entry name" value="G_glu_transpept"/>
    <property type="match status" value="1"/>
</dbReference>
<feature type="active site" description="Nucleophile" evidence="9">
    <location>
        <position position="366"/>
    </location>
</feature>
<keyword evidence="7 11" id="KW-0012">Acyltransferase</keyword>
<feature type="binding site" evidence="10">
    <location>
        <position position="91"/>
    </location>
    <ligand>
        <name>L-glutamate</name>
        <dbReference type="ChEBI" id="CHEBI:29985"/>
    </ligand>
</feature>
<evidence type="ECO:0000256" key="10">
    <source>
        <dbReference type="PIRSR" id="PIRSR600101-2"/>
    </source>
</evidence>
<evidence type="ECO:0000313" key="13">
    <source>
        <dbReference type="EMBL" id="TGN29445.1"/>
    </source>
</evidence>
<feature type="binding site" evidence="10">
    <location>
        <begin position="384"/>
        <end position="386"/>
    </location>
    <ligand>
        <name>L-glutamate</name>
        <dbReference type="ChEBI" id="CHEBI:29985"/>
    </ligand>
</feature>
<protein>
    <recommendedName>
        <fullName evidence="11">Glutathione hydrolase proenzyme</fullName>
        <ecNumber evidence="11">2.3.2.2</ecNumber>
        <ecNumber evidence="11">3.4.19.13</ecNumber>
    </recommendedName>
    <component>
        <recommendedName>
            <fullName evidence="11">Glutathione hydrolase large chain</fullName>
        </recommendedName>
    </component>
    <component>
        <recommendedName>
            <fullName evidence="11">Glutathione hydrolase small chain</fullName>
        </recommendedName>
    </component>
</protein>
<evidence type="ECO:0000256" key="6">
    <source>
        <dbReference type="ARBA" id="ARBA00023145"/>
    </source>
</evidence>
<evidence type="ECO:0000256" key="2">
    <source>
        <dbReference type="ARBA" id="ARBA00001089"/>
    </source>
</evidence>
<comment type="pathway">
    <text evidence="11">Sulfur metabolism; glutathione metabolism.</text>
</comment>
<dbReference type="InterPro" id="IPR029055">
    <property type="entry name" value="Ntn_hydrolases_N"/>
</dbReference>
<comment type="catalytic activity">
    <reaction evidence="8 11">
        <text>an N-terminal (5-L-glutamyl)-[peptide] + an alpha-amino acid = 5-L-glutamyl amino acid + an N-terminal L-alpha-aminoacyl-[peptide]</text>
        <dbReference type="Rhea" id="RHEA:23904"/>
        <dbReference type="Rhea" id="RHEA-COMP:9780"/>
        <dbReference type="Rhea" id="RHEA-COMP:9795"/>
        <dbReference type="ChEBI" id="CHEBI:77644"/>
        <dbReference type="ChEBI" id="CHEBI:78597"/>
        <dbReference type="ChEBI" id="CHEBI:78599"/>
        <dbReference type="ChEBI" id="CHEBI:78608"/>
        <dbReference type="EC" id="2.3.2.2"/>
    </reaction>
</comment>
<dbReference type="InterPro" id="IPR043137">
    <property type="entry name" value="GGT_ssub_C"/>
</dbReference>
<feature type="signal peptide" evidence="12">
    <location>
        <begin position="1"/>
        <end position="19"/>
    </location>
</feature>
<feature type="binding site" evidence="10">
    <location>
        <begin position="437"/>
        <end position="438"/>
    </location>
    <ligand>
        <name>L-glutamate</name>
        <dbReference type="ChEBI" id="CHEBI:29985"/>
    </ligand>
</feature>
<dbReference type="AlphaFoldDB" id="A0A4Z1C316"/>
<dbReference type="Gene3D" id="1.10.246.130">
    <property type="match status" value="1"/>
</dbReference>
<evidence type="ECO:0000256" key="7">
    <source>
        <dbReference type="ARBA" id="ARBA00023315"/>
    </source>
</evidence>
<evidence type="ECO:0000256" key="4">
    <source>
        <dbReference type="ARBA" id="ARBA00022679"/>
    </source>
</evidence>
<dbReference type="PANTHER" id="PTHR43199">
    <property type="entry name" value="GLUTATHIONE HYDROLASE"/>
    <property type="match status" value="1"/>
</dbReference>
<feature type="binding site" evidence="10">
    <location>
        <position position="459"/>
    </location>
    <ligand>
        <name>L-glutamate</name>
        <dbReference type="ChEBI" id="CHEBI:29985"/>
    </ligand>
</feature>
<evidence type="ECO:0000256" key="5">
    <source>
        <dbReference type="ARBA" id="ARBA00022801"/>
    </source>
</evidence>
<comment type="subunit">
    <text evidence="11">This enzyme consists of two polypeptide chains, which are synthesized in precursor form from a single polypeptide.</text>
</comment>
<organism evidence="13 14">
    <name type="scientific">Empedobacter tilapiae</name>
    <dbReference type="NCBI Taxonomy" id="2491114"/>
    <lineage>
        <taxon>Bacteria</taxon>
        <taxon>Pseudomonadati</taxon>
        <taxon>Bacteroidota</taxon>
        <taxon>Flavobacteriia</taxon>
        <taxon>Flavobacteriales</taxon>
        <taxon>Weeksellaceae</taxon>
        <taxon>Empedobacter</taxon>
    </lineage>
</organism>
<comment type="caution">
    <text evidence="13">The sequence shown here is derived from an EMBL/GenBank/DDBJ whole genome shotgun (WGS) entry which is preliminary data.</text>
</comment>
<comment type="PTM">
    <text evidence="11">Cleaved by autocatalysis into a large and a small subunit.</text>
</comment>
<keyword evidence="5 11" id="KW-0378">Hydrolase</keyword>
<evidence type="ECO:0000256" key="1">
    <source>
        <dbReference type="ARBA" id="ARBA00001049"/>
    </source>
</evidence>
<dbReference type="InterPro" id="IPR051792">
    <property type="entry name" value="GGT_bact"/>
</dbReference>
<dbReference type="PANTHER" id="PTHR43199:SF1">
    <property type="entry name" value="GLUTATHIONE HYDROLASE PROENZYME"/>
    <property type="match status" value="1"/>
</dbReference>
<evidence type="ECO:0000256" key="11">
    <source>
        <dbReference type="RuleBase" id="RU368036"/>
    </source>
</evidence>
<feature type="binding site" evidence="10">
    <location>
        <position position="408"/>
    </location>
    <ligand>
        <name>L-glutamate</name>
        <dbReference type="ChEBI" id="CHEBI:29985"/>
    </ligand>
</feature>
<comment type="similarity">
    <text evidence="3 11">Belongs to the gamma-glutamyltransferase family.</text>
</comment>